<name>A0A699GMV0_TANCI</name>
<feature type="compositionally biased region" description="Basic residues" evidence="1">
    <location>
        <begin position="1"/>
        <end position="14"/>
    </location>
</feature>
<feature type="region of interest" description="Disordered" evidence="1">
    <location>
        <begin position="1"/>
        <end position="52"/>
    </location>
</feature>
<accession>A0A699GMV0</accession>
<dbReference type="AlphaFoldDB" id="A0A699GMV0"/>
<feature type="compositionally biased region" description="Low complexity" evidence="1">
    <location>
        <begin position="15"/>
        <end position="26"/>
    </location>
</feature>
<evidence type="ECO:0000256" key="1">
    <source>
        <dbReference type="SAM" id="MobiDB-lite"/>
    </source>
</evidence>
<sequence length="102" mass="11168">KGLEKPKKKPHKAAKGNQGKGKANMGYAHVPAPPFAPKPKNPPTPKKKNPANDAIYQQCGEVGHWRKNCLVYLAELLKKKKLSQGASTLGIFTIELYSFLST</sequence>
<proteinExistence type="predicted"/>
<organism evidence="2">
    <name type="scientific">Tanacetum cinerariifolium</name>
    <name type="common">Dalmatian daisy</name>
    <name type="synonym">Chrysanthemum cinerariifolium</name>
    <dbReference type="NCBI Taxonomy" id="118510"/>
    <lineage>
        <taxon>Eukaryota</taxon>
        <taxon>Viridiplantae</taxon>
        <taxon>Streptophyta</taxon>
        <taxon>Embryophyta</taxon>
        <taxon>Tracheophyta</taxon>
        <taxon>Spermatophyta</taxon>
        <taxon>Magnoliopsida</taxon>
        <taxon>eudicotyledons</taxon>
        <taxon>Gunneridae</taxon>
        <taxon>Pentapetalae</taxon>
        <taxon>asterids</taxon>
        <taxon>campanulids</taxon>
        <taxon>Asterales</taxon>
        <taxon>Asteraceae</taxon>
        <taxon>Asteroideae</taxon>
        <taxon>Anthemideae</taxon>
        <taxon>Anthemidinae</taxon>
        <taxon>Tanacetum</taxon>
    </lineage>
</organism>
<reference evidence="2" key="1">
    <citation type="journal article" date="2019" name="Sci. Rep.">
        <title>Draft genome of Tanacetum cinerariifolium, the natural source of mosquito coil.</title>
        <authorList>
            <person name="Yamashiro T."/>
            <person name="Shiraishi A."/>
            <person name="Satake H."/>
            <person name="Nakayama K."/>
        </authorList>
    </citation>
    <scope>NUCLEOTIDE SEQUENCE</scope>
</reference>
<feature type="non-terminal residue" evidence="2">
    <location>
        <position position="1"/>
    </location>
</feature>
<protein>
    <submittedName>
        <fullName evidence="2">Zinc finger, CCHC-type</fullName>
    </submittedName>
</protein>
<gene>
    <name evidence="2" type="ORF">Tci_108185</name>
</gene>
<feature type="compositionally biased region" description="Pro residues" evidence="1">
    <location>
        <begin position="31"/>
        <end position="44"/>
    </location>
</feature>
<evidence type="ECO:0000313" key="2">
    <source>
        <dbReference type="EMBL" id="GEV36208.1"/>
    </source>
</evidence>
<dbReference type="EMBL" id="BKCJ010021383">
    <property type="protein sequence ID" value="GEV36208.1"/>
    <property type="molecule type" value="Genomic_DNA"/>
</dbReference>
<comment type="caution">
    <text evidence="2">The sequence shown here is derived from an EMBL/GenBank/DDBJ whole genome shotgun (WGS) entry which is preliminary data.</text>
</comment>